<sequence>MTQTVNAHEAKIRLSALMAAVEAGERVVIARDGKPAVELVPHRQAVIDRKPGVLRADPAWSSWRTSGGVRAPGRR</sequence>
<protein>
    <recommendedName>
        <fullName evidence="2">Antitoxin</fullName>
    </recommendedName>
</protein>
<evidence type="ECO:0000256" key="1">
    <source>
        <dbReference type="ARBA" id="ARBA00009981"/>
    </source>
</evidence>
<organism evidence="3">
    <name type="scientific">uncultured Acetobacteraceae bacterium</name>
    <dbReference type="NCBI Taxonomy" id="169975"/>
    <lineage>
        <taxon>Bacteria</taxon>
        <taxon>Pseudomonadati</taxon>
        <taxon>Pseudomonadota</taxon>
        <taxon>Alphaproteobacteria</taxon>
        <taxon>Acetobacterales</taxon>
        <taxon>Acetobacteraceae</taxon>
        <taxon>environmental samples</taxon>
    </lineage>
</organism>
<gene>
    <name evidence="3" type="ORF">AVDCRST_MAG08-2294</name>
</gene>
<dbReference type="EMBL" id="CADCTG010000179">
    <property type="protein sequence ID" value="CAA9254792.1"/>
    <property type="molecule type" value="Genomic_DNA"/>
</dbReference>
<comment type="function">
    <text evidence="2">Antitoxin component of a type II toxin-antitoxin (TA) system.</text>
</comment>
<dbReference type="InterPro" id="IPR036165">
    <property type="entry name" value="YefM-like_sf"/>
</dbReference>
<dbReference type="SUPFAM" id="SSF143120">
    <property type="entry name" value="YefM-like"/>
    <property type="match status" value="1"/>
</dbReference>
<dbReference type="Pfam" id="PF02604">
    <property type="entry name" value="PhdYeFM_antitox"/>
    <property type="match status" value="1"/>
</dbReference>
<dbReference type="Gene3D" id="3.40.1620.10">
    <property type="entry name" value="YefM-like domain"/>
    <property type="match status" value="1"/>
</dbReference>
<proteinExistence type="inferred from homology"/>
<dbReference type="AlphaFoldDB" id="A0A6J4INR7"/>
<evidence type="ECO:0000256" key="2">
    <source>
        <dbReference type="RuleBase" id="RU362080"/>
    </source>
</evidence>
<comment type="similarity">
    <text evidence="1 2">Belongs to the phD/YefM antitoxin family.</text>
</comment>
<evidence type="ECO:0000313" key="3">
    <source>
        <dbReference type="EMBL" id="CAA9254792.1"/>
    </source>
</evidence>
<reference evidence="3" key="1">
    <citation type="submission" date="2020-02" db="EMBL/GenBank/DDBJ databases">
        <authorList>
            <person name="Meier V. D."/>
        </authorList>
    </citation>
    <scope>NUCLEOTIDE SEQUENCE</scope>
    <source>
        <strain evidence="3">AVDCRST_MAG08</strain>
    </source>
</reference>
<accession>A0A6J4INR7</accession>
<name>A0A6J4INR7_9PROT</name>
<dbReference type="InterPro" id="IPR006442">
    <property type="entry name" value="Antitoxin_Phd/YefM"/>
</dbReference>
<dbReference type="NCBIfam" id="TIGR01552">
    <property type="entry name" value="phd_fam"/>
    <property type="match status" value="1"/>
</dbReference>